<organism evidence="15 16">
    <name type="scientific">Elusimicrobium minutum (strain Pei191)</name>
    <dbReference type="NCBI Taxonomy" id="445932"/>
    <lineage>
        <taxon>Bacteria</taxon>
        <taxon>Pseudomonadati</taxon>
        <taxon>Elusimicrobiota</taxon>
        <taxon>Elusimicrobia</taxon>
        <taxon>Elusimicrobiales</taxon>
        <taxon>Elusimicrobiaceae</taxon>
        <taxon>Elusimicrobium</taxon>
    </lineage>
</organism>
<dbReference type="Proteomes" id="UP000001029">
    <property type="component" value="Chromosome"/>
</dbReference>
<evidence type="ECO:0000256" key="4">
    <source>
        <dbReference type="ARBA" id="ARBA00022759"/>
    </source>
</evidence>
<evidence type="ECO:0000256" key="10">
    <source>
        <dbReference type="ARBA" id="ARBA00023211"/>
    </source>
</evidence>
<keyword evidence="9 12" id="KW-0238">DNA-binding</keyword>
<dbReference type="GO" id="GO:0043571">
    <property type="term" value="P:maintenance of CRISPR repeat elements"/>
    <property type="evidence" value="ECO:0007669"/>
    <property type="project" value="UniProtKB-UniRule"/>
</dbReference>
<feature type="active site" description="Proton acceptor for HNH nuclease domain" evidence="12">
    <location>
        <position position="663"/>
    </location>
</feature>
<evidence type="ECO:0000259" key="14">
    <source>
        <dbReference type="PROSITE" id="PS51749"/>
    </source>
</evidence>
<dbReference type="GO" id="GO:0004519">
    <property type="term" value="F:endonuclease activity"/>
    <property type="evidence" value="ECO:0007669"/>
    <property type="project" value="UniProtKB-UniRule"/>
</dbReference>
<keyword evidence="16" id="KW-1185">Reference proteome</keyword>
<keyword evidence="13" id="KW-0175">Coiled coil</keyword>
<comment type="similarity">
    <text evidence="12">Belongs to the CRISPR-associated Cas9 family.</text>
</comment>
<dbReference type="HOGENOM" id="CLU_294047_0_0_0"/>
<dbReference type="GO" id="GO:0016787">
    <property type="term" value="F:hydrolase activity"/>
    <property type="evidence" value="ECO:0007669"/>
    <property type="project" value="UniProtKB-KW"/>
</dbReference>
<name>B2KB46_ELUMP</name>
<keyword evidence="3 12" id="KW-0479">Metal-binding</keyword>
<evidence type="ECO:0000256" key="12">
    <source>
        <dbReference type="HAMAP-Rule" id="MF_01480"/>
    </source>
</evidence>
<proteinExistence type="inferred from homology"/>
<dbReference type="Gene3D" id="3.30.420.10">
    <property type="entry name" value="Ribonuclease H-like superfamily/Ribonuclease H"/>
    <property type="match status" value="3"/>
</dbReference>
<evidence type="ECO:0000256" key="5">
    <source>
        <dbReference type="ARBA" id="ARBA00022801"/>
    </source>
</evidence>
<evidence type="ECO:0000256" key="2">
    <source>
        <dbReference type="ARBA" id="ARBA00022722"/>
    </source>
</evidence>
<dbReference type="GO" id="GO:0003723">
    <property type="term" value="F:RNA binding"/>
    <property type="evidence" value="ECO:0007669"/>
    <property type="project" value="UniProtKB-UniRule"/>
</dbReference>
<feature type="active site" description="For RuvC-like nuclease domain" evidence="12">
    <location>
        <position position="34"/>
    </location>
</feature>
<keyword evidence="2 12" id="KW-0540">Nuclease</keyword>
<dbReference type="GO" id="GO:0003677">
    <property type="term" value="F:DNA binding"/>
    <property type="evidence" value="ECO:0007669"/>
    <property type="project" value="UniProtKB-UniRule"/>
</dbReference>
<dbReference type="InterPro" id="IPR028629">
    <property type="entry name" value="Cas9"/>
</dbReference>
<evidence type="ECO:0000256" key="6">
    <source>
        <dbReference type="ARBA" id="ARBA00022842"/>
    </source>
</evidence>
<dbReference type="InterPro" id="IPR033114">
    <property type="entry name" value="HNH_CAS9"/>
</dbReference>
<comment type="domain">
    <text evidence="12">Has 2 endonuclease domains. The discontinuous RuvC-like domain cleaves the target DNA noncomplementary to crRNA while the HNH nuclease domain cleaves the target DNA complementary to crRNA.</text>
</comment>
<dbReference type="RefSeq" id="WP_012414420.1">
    <property type="nucleotide sequence ID" value="NC_010644.1"/>
</dbReference>
<dbReference type="OrthoDB" id="9777169at2"/>
<keyword evidence="7 12" id="KW-0694">RNA-binding</keyword>
<keyword evidence="6 12" id="KW-0460">Magnesium</keyword>
<evidence type="ECO:0000256" key="11">
    <source>
        <dbReference type="ARBA" id="ARBA00046380"/>
    </source>
</evidence>
<dbReference type="KEGG" id="emi:Emin_0243"/>
<feature type="binding site" evidence="12">
    <location>
        <position position="581"/>
    </location>
    <ligand>
        <name>Mg(2+)</name>
        <dbReference type="ChEBI" id="CHEBI:18420"/>
        <label>1</label>
    </ligand>
</feature>
<sequence>MQKNINTKQNHIYIKQAQKIKEKLGDKPYRIGLDLGVGSIGFAIVSMEENDGNVLLPKEIIMVGSRIFKASAGAADRKLSRGQRNNHRHTRERMRYLWKVLAEQKLALPVPADLDRKENSSEGETSAKRFLGDVLQKDIYELRVKSLDERLSLQELGYVLYHIAGHRGSSAIRTFENDSEEAQKENTENKKIAGNIKRLMAKKNYRTYGEYLYKEFFENKEKHKREKISNAANNHKFSPTRDLVIKEAEAILKKQAGKDGFHKELTEEYIEKLTKAIGYESEKLIPESGFCPYLKDEKRLPASHKLNEERRLWETLNNARYSDPIVDIVTGEITGYYEKQFTKEQKQKLFDYLLTGSELTPAQTKKLLGLKNTNFEDIILQGRDKKAQKIKGYKLIKLESMPFWARLSEAQQDSFLYDWNSCPDEKLLTEKLSNEYHLTEEEIDNAFNEIVLSSSYAPLGKSAMLIILEKIKNDLSYTEAVEEALKEGKLTKEKQAIKDRLPYYGAVLQESTQKIIAKGFSPQFKDKGYKTPHTNKYELEYGRIANPVVHQTLNELRKLVNEIIDILGKKPCEIGLETARELKKSAEDRSKLSREQNDNESNRNRIYEIYIRPQQQVIITRRENPRNYILKFELLEEQKSQCPFCGGQISPNDIINNQADIEHLFPIAESEDNGRNNLVISHSACNADKAKRSPWAAFASAAKDSKYDYNRILSNVKENIPHKAWRFNQGAFEKFIENKPMAARFKTDNSYISKVAHKYLACLFEKPNIICVKGSLTAQLRMAWGLQGLMIPFAKQLITEKESESFNKDVNSNKKIRLDNRHHALDAIVIAYASRGYGNLLNKMAGKDYKINYSERNWLSKILLPPNNIVWENIDADLESFESSVKTALKNAFISVKHDHSDNGELVKGTMYKIFYSERGYTLTTYKKLSALKLTDPQKKKTPKDFLETALLKFKGRESEMKNEKIKSAIENNKRLFDVIQDNLEKAKKLLEEENEKSKAEGKKEKNINDASIYQKAISLSGDKYVQLSKKEPGKFFAISKPTPTTTGYGYDTGDSLCVDLYYDNKGKLCGEIIRKIDAQQKNPLKYKEQGFTLFERIYGGDILEVDFDIHSDKNSFRNNTGSAPENRVFIKVGTFTEITNNNIQIWFGNIIKSTGGQDDSFTINSMQQYNPRKLILSSCGFIKYRSPILKNKEG</sequence>
<comment type="subunit">
    <text evidence="11 12">Monomer. Binds crRNA and tracrRNA.</text>
</comment>
<dbReference type="STRING" id="445932.Emin_0243"/>
<evidence type="ECO:0000256" key="9">
    <source>
        <dbReference type="ARBA" id="ARBA00023125"/>
    </source>
</evidence>
<evidence type="ECO:0000256" key="7">
    <source>
        <dbReference type="ARBA" id="ARBA00022884"/>
    </source>
</evidence>
<evidence type="ECO:0000256" key="8">
    <source>
        <dbReference type="ARBA" id="ARBA00023118"/>
    </source>
</evidence>
<keyword evidence="8 12" id="KW-0051">Antiviral defense</keyword>
<comment type="cofactor">
    <cofactor evidence="1 12">
        <name>Mg(2+)</name>
        <dbReference type="ChEBI" id="CHEBI:18420"/>
    </cofactor>
</comment>
<evidence type="ECO:0000256" key="1">
    <source>
        <dbReference type="ARBA" id="ARBA00001946"/>
    </source>
</evidence>
<dbReference type="Pfam" id="PF18541">
    <property type="entry name" value="RuvC_III"/>
    <property type="match status" value="1"/>
</dbReference>
<protein>
    <recommendedName>
        <fullName evidence="12">CRISPR-associated endonuclease Cas9</fullName>
        <ecNumber evidence="12">3.1.-.-</ecNumber>
    </recommendedName>
</protein>
<keyword evidence="4 12" id="KW-0255">Endonuclease</keyword>
<feature type="binding site" evidence="12">
    <location>
        <position position="823"/>
    </location>
    <ligand>
        <name>Mg(2+)</name>
        <dbReference type="ChEBI" id="CHEBI:18420"/>
        <label>2</label>
    </ligand>
</feature>
<dbReference type="NCBIfam" id="TIGR01865">
    <property type="entry name" value="cas_Csn1"/>
    <property type="match status" value="1"/>
</dbReference>
<evidence type="ECO:0000256" key="13">
    <source>
        <dbReference type="SAM" id="Coils"/>
    </source>
</evidence>
<feature type="domain" description="HNH Cas9-type" evidence="14">
    <location>
        <begin position="585"/>
        <end position="746"/>
    </location>
</feature>
<feature type="binding site" evidence="12">
    <location>
        <position position="34"/>
    </location>
    <ligand>
        <name>Mg(2+)</name>
        <dbReference type="ChEBI" id="CHEBI:18420"/>
        <label>2</label>
    </ligand>
</feature>
<reference evidence="15 16" key="1">
    <citation type="journal article" date="2009" name="Appl. Environ. Microbiol.">
        <title>Genomic analysis of 'Elusimicrobium minutum,' the first cultivated representative of the phylum 'Elusimicrobia' (formerly termite group 1).</title>
        <authorList>
            <person name="Herlemann D.P.R."/>
            <person name="Geissinger O."/>
            <person name="Ikeda-Ohtsubo W."/>
            <person name="Kunin V."/>
            <person name="Sun H."/>
            <person name="Lapidus A."/>
            <person name="Hugenholtz P."/>
            <person name="Brune A."/>
        </authorList>
    </citation>
    <scope>NUCLEOTIDE SEQUENCE [LARGE SCALE GENOMIC DNA]</scope>
    <source>
        <strain evidence="15 16">Pei191</strain>
    </source>
</reference>
<feature type="binding site" evidence="12">
    <location>
        <position position="581"/>
    </location>
    <ligand>
        <name>Mg(2+)</name>
        <dbReference type="ChEBI" id="CHEBI:18420"/>
        <label>2</label>
    </ligand>
</feature>
<feature type="binding site" evidence="12">
    <location>
        <position position="34"/>
    </location>
    <ligand>
        <name>Mg(2+)</name>
        <dbReference type="ChEBI" id="CHEBI:18420"/>
        <label>1</label>
    </ligand>
</feature>
<dbReference type="InterPro" id="IPR036397">
    <property type="entry name" value="RNaseH_sf"/>
</dbReference>
<dbReference type="Pfam" id="PF13395">
    <property type="entry name" value="HNH_4"/>
    <property type="match status" value="1"/>
</dbReference>
<comment type="function">
    <text evidence="12">CRISPR (clustered regularly interspaced short palindromic repeat) is an adaptive immune system that provides protection against mobile genetic elements (viruses, transposable elements and conjugative plasmids). CRISPR clusters contain spacers, sequences complementary to antecedent mobile elements, and target invading nucleic acids. CRISPR clusters are transcribed and processed into CRISPR RNA (crRNA). In type II CRISPR systems correct processing of pre-crRNA requires a trans-encoded small RNA (tracrRNA), endogenous ribonuclease 3 (rnc) and this protein. The tracrRNA serves as a guide for ribonuclease 3-aided processing of pre-crRNA. Subsequently Cas9/crRNA/tracrRNA endonucleolytically cleaves linear or circular dsDNA target complementary to the spacer; Cas9 is inactive in the absence of the 2 guide RNAs (gRNA). Cas9 recognizes the protospacer adjacent motif (PAM) in the CRISPR repeat sequences to help distinguish self versus nonself, as targets within the bacterial CRISPR locus do not have PAMs. PAM recognition is also required for catalytic activity.</text>
</comment>
<gene>
    <name evidence="12" type="primary">cas9</name>
    <name evidence="15" type="ordered locus">Emin_0243</name>
</gene>
<dbReference type="InterPro" id="IPR003615">
    <property type="entry name" value="HNH_nuc"/>
</dbReference>
<keyword evidence="10" id="KW-0464">Manganese</keyword>
<dbReference type="InterPro" id="IPR041383">
    <property type="entry name" value="RuvC_III"/>
</dbReference>
<accession>B2KB46</accession>
<evidence type="ECO:0000256" key="3">
    <source>
        <dbReference type="ARBA" id="ARBA00022723"/>
    </source>
</evidence>
<feature type="binding site" evidence="12">
    <location>
        <position position="577"/>
    </location>
    <ligand>
        <name>Mg(2+)</name>
        <dbReference type="ChEBI" id="CHEBI:18420"/>
        <label>1</label>
    </ligand>
</feature>
<dbReference type="GO" id="GO:0051607">
    <property type="term" value="P:defense response to virus"/>
    <property type="evidence" value="ECO:0007669"/>
    <property type="project" value="UniProtKB-UniRule"/>
</dbReference>
<dbReference type="PROSITE" id="PS51749">
    <property type="entry name" value="HNH_CAS9"/>
    <property type="match status" value="1"/>
</dbReference>
<dbReference type="HAMAP" id="MF_01480">
    <property type="entry name" value="Cas9"/>
    <property type="match status" value="1"/>
</dbReference>
<feature type="coiled-coil region" evidence="13">
    <location>
        <begin position="977"/>
        <end position="1004"/>
    </location>
</feature>
<dbReference type="EC" id="3.1.-.-" evidence="12"/>
<dbReference type="EMBL" id="CP001055">
    <property type="protein sequence ID" value="ACC97805.1"/>
    <property type="molecule type" value="Genomic_DNA"/>
</dbReference>
<dbReference type="GO" id="GO:0046872">
    <property type="term" value="F:metal ion binding"/>
    <property type="evidence" value="ECO:0007669"/>
    <property type="project" value="UniProtKB-UniRule"/>
</dbReference>
<evidence type="ECO:0000313" key="16">
    <source>
        <dbReference type="Proteomes" id="UP000001029"/>
    </source>
</evidence>
<dbReference type="AlphaFoldDB" id="B2KB46"/>
<evidence type="ECO:0000313" key="15">
    <source>
        <dbReference type="EMBL" id="ACC97805.1"/>
    </source>
</evidence>
<keyword evidence="5 12" id="KW-0378">Hydrolase</keyword>